<dbReference type="InterPro" id="IPR043782">
    <property type="entry name" value="DUF5724"/>
</dbReference>
<evidence type="ECO:0000313" key="2">
    <source>
        <dbReference type="EMBL" id="CDM03344.1"/>
    </source>
</evidence>
<organism evidence="2 3">
    <name type="scientific">Bacteroides xylanisolvens SD CC 1b</name>
    <dbReference type="NCBI Taxonomy" id="702447"/>
    <lineage>
        <taxon>Bacteria</taxon>
        <taxon>Pseudomonadati</taxon>
        <taxon>Bacteroidota</taxon>
        <taxon>Bacteroidia</taxon>
        <taxon>Bacteroidales</taxon>
        <taxon>Bacteroidaceae</taxon>
        <taxon>Bacteroides</taxon>
    </lineage>
</organism>
<name>W6P0X4_9BACE</name>
<proteinExistence type="predicted"/>
<accession>W6P0X4</accession>
<gene>
    <name evidence="2" type="ORF">BN890_8970</name>
</gene>
<comment type="caution">
    <text evidence="2">The sequence shown here is derived from an EMBL/GenBank/DDBJ whole genome shotgun (WGS) entry which is preliminary data.</text>
</comment>
<dbReference type="AlphaFoldDB" id="W6P0X4"/>
<evidence type="ECO:0000259" key="1">
    <source>
        <dbReference type="Pfam" id="PF18991"/>
    </source>
</evidence>
<feature type="domain" description="DUF5724" evidence="1">
    <location>
        <begin position="16"/>
        <end position="350"/>
    </location>
</feature>
<evidence type="ECO:0000313" key="3">
    <source>
        <dbReference type="Proteomes" id="UP000019380"/>
    </source>
</evidence>
<dbReference type="EMBL" id="CBXG010000014">
    <property type="protein sequence ID" value="CDM03344.1"/>
    <property type="molecule type" value="Genomic_DNA"/>
</dbReference>
<dbReference type="Proteomes" id="UP000019380">
    <property type="component" value="Unassembled WGS sequence"/>
</dbReference>
<dbReference type="Pfam" id="PF18991">
    <property type="entry name" value="DUF5724"/>
    <property type="match status" value="1"/>
</dbReference>
<sequence>MTLLDVFMQYFNMDTRYGTYSDKLEPCIIHIIQEEKIKSVANLFDGKLNKVLRYLLGDEYANLFHTYLKLKARCPYTHGYSRRSQRSANPLLHFSHIIDALTEFLKLRATGFSEQAILNGGNTPEEIETYKDAMNCQNWMAAQIAEGNQTVIEHLNNVLTSENNANRLNQGHLQAIAVSGYRPLLELEGKLLLAAKLQEGLRQAIVETMDEGCPESYLHLFSVICDNGLQRFASVKRGIAVCTGIGEQDSSERITNKYVELIRRFLNDREEARKALQSKDTVELYLALWSIGFYNTEEIQALVPGIIKDGAKYQVQTLLYFLRCTQYSGMNHRISKDAFEKWYNEPSVVAAGPCHCICPDSILAGTEDIRTPRRSMIILIAKKKRSVIMTI</sequence>
<reference evidence="2 3" key="1">
    <citation type="submission" date="2013-12" db="EMBL/GenBank/DDBJ databases">
        <title>Improved hybrid genome assemblies of Bacteroides xylanisolvens SD CC 1b and Bacteroides xylanisolvens SD CC 2a using Illumina and 454 Sequencing.</title>
        <authorList>
            <person name="Ramaraj T."/>
            <person name="Sundararajan A."/>
            <person name="Mudge J."/>
            <person name="Schilkey F.D."/>
            <person name="Delvecchio V."/>
            <person name="Donlon M."/>
            <person name="Ziemer C."/>
        </authorList>
    </citation>
    <scope>NUCLEOTIDE SEQUENCE [LARGE SCALE GENOMIC DNA]</scope>
</reference>
<protein>
    <submittedName>
        <fullName evidence="2">Conserved protein, with weak BamHI domain</fullName>
    </submittedName>
</protein>